<organism evidence="1 2">
    <name type="scientific">Prunus dulcis</name>
    <name type="common">Almond</name>
    <name type="synonym">Amygdalus dulcis</name>
    <dbReference type="NCBI Taxonomy" id="3755"/>
    <lineage>
        <taxon>Eukaryota</taxon>
        <taxon>Viridiplantae</taxon>
        <taxon>Streptophyta</taxon>
        <taxon>Embryophyta</taxon>
        <taxon>Tracheophyta</taxon>
        <taxon>Spermatophyta</taxon>
        <taxon>Magnoliopsida</taxon>
        <taxon>eudicotyledons</taxon>
        <taxon>Gunneridae</taxon>
        <taxon>Pentapetalae</taxon>
        <taxon>rosids</taxon>
        <taxon>fabids</taxon>
        <taxon>Rosales</taxon>
        <taxon>Rosaceae</taxon>
        <taxon>Amygdaloideae</taxon>
        <taxon>Amygdaleae</taxon>
        <taxon>Prunus</taxon>
    </lineage>
</organism>
<dbReference type="PANTHER" id="PTHR33067">
    <property type="entry name" value="RNA-DIRECTED DNA POLYMERASE-RELATED"/>
    <property type="match status" value="1"/>
</dbReference>
<keyword evidence="2" id="KW-1185">Reference proteome</keyword>
<protein>
    <recommendedName>
        <fullName evidence="3">Reverse transcriptase domain-containing protein</fullName>
    </recommendedName>
</protein>
<proteinExistence type="predicted"/>
<evidence type="ECO:0008006" key="3">
    <source>
        <dbReference type="Google" id="ProtNLM"/>
    </source>
</evidence>
<evidence type="ECO:0000313" key="1">
    <source>
        <dbReference type="EMBL" id="KAI5347458.1"/>
    </source>
</evidence>
<reference evidence="1 2" key="1">
    <citation type="journal article" date="2022" name="G3 (Bethesda)">
        <title>Whole-genome sequence and methylome profiling of the almond [Prunus dulcis (Mill.) D.A. Webb] cultivar 'Nonpareil'.</title>
        <authorList>
            <person name="D'Amico-Willman K.M."/>
            <person name="Ouma W.Z."/>
            <person name="Meulia T."/>
            <person name="Sideli G.M."/>
            <person name="Gradziel T.M."/>
            <person name="Fresnedo-Ramirez J."/>
        </authorList>
    </citation>
    <scope>NUCLEOTIDE SEQUENCE [LARGE SCALE GENOMIC DNA]</scope>
    <source>
        <strain evidence="1">Clone GOH B32 T37-40</strain>
    </source>
</reference>
<accession>A0AAD4WQG5</accession>
<dbReference type="PANTHER" id="PTHR33067:SF32">
    <property type="entry name" value="ASPARTIC PEPTIDASE DDI1-TYPE DOMAIN-CONTAINING PROTEIN"/>
    <property type="match status" value="1"/>
</dbReference>
<dbReference type="AlphaFoldDB" id="A0AAD4WQG5"/>
<name>A0AAD4WQG5_PRUDU</name>
<comment type="caution">
    <text evidence="1">The sequence shown here is derived from an EMBL/GenBank/DDBJ whole genome shotgun (WGS) entry which is preliminary data.</text>
</comment>
<gene>
    <name evidence="1" type="ORF">L3X38_015337</name>
</gene>
<dbReference type="EMBL" id="JAJFAZ020000002">
    <property type="protein sequence ID" value="KAI5347458.1"/>
    <property type="molecule type" value="Genomic_DNA"/>
</dbReference>
<dbReference type="Proteomes" id="UP001054821">
    <property type="component" value="Chromosome 2"/>
</dbReference>
<dbReference type="Gene3D" id="2.40.70.10">
    <property type="entry name" value="Acid Proteases"/>
    <property type="match status" value="1"/>
</dbReference>
<dbReference type="InterPro" id="IPR021109">
    <property type="entry name" value="Peptidase_aspartic_dom_sf"/>
</dbReference>
<sequence length="333" mass="38448">MVEDVLVQVDKFYFPVDFIVSDTEPVVHSDSHIPVILGRPFLATSNAHINCRNGLMQQSFGNMTLELNIFNICKQPANNEDVDKEVYMIETIVQNCFNSSDPLQFCLVQEHNGWIPKYEELPTVSDETKSSREKAPKCELKPFPVGLKYAFLGEDETYHVVICSKLELLNEGMVLKVLKDYRTAIGWNLSDIKEHKAYWAIKLFNFSLGDASTLRKLQLNELEEVRNDASEISRIYKERTKVFHDKNILRKNFETSQLVLLYNSRLHLFPGKLRTKWTGPFIIKRVFPYGIVEVEDPKNGNIFKVNGQRLKPYLGTCIPEDETVSFNEPVYQD</sequence>
<evidence type="ECO:0000313" key="2">
    <source>
        <dbReference type="Proteomes" id="UP001054821"/>
    </source>
</evidence>